<dbReference type="Gene3D" id="1.10.10.10">
    <property type="entry name" value="Winged helix-like DNA-binding domain superfamily/Winged helix DNA-binding domain"/>
    <property type="match status" value="1"/>
</dbReference>
<dbReference type="GO" id="GO:0003677">
    <property type="term" value="F:DNA binding"/>
    <property type="evidence" value="ECO:0007669"/>
    <property type="project" value="UniProtKB-KW"/>
</dbReference>
<dbReference type="GO" id="GO:0003700">
    <property type="term" value="F:DNA-binding transcription factor activity"/>
    <property type="evidence" value="ECO:0007669"/>
    <property type="project" value="InterPro"/>
</dbReference>
<dbReference type="PROSITE" id="PS50949">
    <property type="entry name" value="HTH_GNTR"/>
    <property type="match status" value="1"/>
</dbReference>
<keyword evidence="5" id="KW-0614">Plasmid</keyword>
<dbReference type="Pfam" id="PF07729">
    <property type="entry name" value="FCD"/>
    <property type="match status" value="1"/>
</dbReference>
<organism evidence="5">
    <name type="scientific">Escherichia coli</name>
    <dbReference type="NCBI Taxonomy" id="562"/>
    <lineage>
        <taxon>Bacteria</taxon>
        <taxon>Pseudomonadati</taxon>
        <taxon>Pseudomonadota</taxon>
        <taxon>Gammaproteobacteria</taxon>
        <taxon>Enterobacterales</taxon>
        <taxon>Enterobacteriaceae</taxon>
        <taxon>Escherichia</taxon>
    </lineage>
</organism>
<protein>
    <submittedName>
        <fullName evidence="5">Transcriptional regulator of the GntR family</fullName>
    </submittedName>
</protein>
<evidence type="ECO:0000256" key="1">
    <source>
        <dbReference type="ARBA" id="ARBA00023015"/>
    </source>
</evidence>
<name>A0A2P9E5G3_ECOLX</name>
<dbReference type="Pfam" id="PF00392">
    <property type="entry name" value="GntR"/>
    <property type="match status" value="1"/>
</dbReference>
<dbReference type="EMBL" id="LT985249">
    <property type="protein sequence ID" value="SPD98628.1"/>
    <property type="molecule type" value="Genomic_DNA"/>
</dbReference>
<feature type="domain" description="HTH gntR-type" evidence="4">
    <location>
        <begin position="1"/>
        <end position="67"/>
    </location>
</feature>
<dbReference type="PANTHER" id="PTHR43537">
    <property type="entry name" value="TRANSCRIPTIONAL REGULATOR, GNTR FAMILY"/>
    <property type="match status" value="1"/>
</dbReference>
<dbReference type="SMART" id="SM00345">
    <property type="entry name" value="HTH_GNTR"/>
    <property type="match status" value="1"/>
</dbReference>
<keyword evidence="2" id="KW-0238">DNA-binding</keyword>
<geneLocation type="plasmid" evidence="5">
    <name>RCS46_p</name>
</geneLocation>
<keyword evidence="3" id="KW-0804">Transcription</keyword>
<dbReference type="InterPro" id="IPR008920">
    <property type="entry name" value="TF_FadR/GntR_C"/>
</dbReference>
<proteinExistence type="predicted"/>
<dbReference type="Gene3D" id="1.20.120.530">
    <property type="entry name" value="GntR ligand-binding domain-like"/>
    <property type="match status" value="1"/>
</dbReference>
<accession>A0A2P9E5G3</accession>
<dbReference type="InterPro" id="IPR036390">
    <property type="entry name" value="WH_DNA-bd_sf"/>
</dbReference>
<keyword evidence="1" id="KW-0805">Transcription regulation</keyword>
<gene>
    <name evidence="5" type="ORF">RCS46_P0053</name>
</gene>
<dbReference type="RefSeq" id="WP_023285917.1">
    <property type="nucleotide sequence ID" value="NZ_CAVMGP010000070.1"/>
</dbReference>
<evidence type="ECO:0000256" key="2">
    <source>
        <dbReference type="ARBA" id="ARBA00023125"/>
    </source>
</evidence>
<evidence type="ECO:0000259" key="4">
    <source>
        <dbReference type="PROSITE" id="PS50949"/>
    </source>
</evidence>
<dbReference type="InterPro" id="IPR011711">
    <property type="entry name" value="GntR_C"/>
</dbReference>
<dbReference type="SUPFAM" id="SSF46785">
    <property type="entry name" value="Winged helix' DNA-binding domain"/>
    <property type="match status" value="1"/>
</dbReference>
<sequence>MLTQKIVTAVSDAIYHRRLPPGTKLNEREIADLFEVSRTVVRQALIRLSQEHLVEISPKRSSSVTCPSFDDAYQLYQMLLVLESGVIDQLTKTITREELDLLRAHTVKERIAHENHDDDLGDELGRGFHTLLISFMKNEMLNKIHSQLRRQEALINALYRSGFDYCQLRDEHARLVDCIDRRDADSAKDLLASHYNLVIKGYKFNMSAPPDIDLKIALGLG</sequence>
<evidence type="ECO:0000313" key="5">
    <source>
        <dbReference type="EMBL" id="SPD98628.1"/>
    </source>
</evidence>
<reference evidence="5" key="1">
    <citation type="submission" date="2018-02" db="EMBL/GenBank/DDBJ databases">
        <authorList>
            <person name="Cohen D.B."/>
            <person name="Kent A.D."/>
        </authorList>
    </citation>
    <scope>NUCLEOTIDE SEQUENCE</scope>
    <source>
        <strain evidence="5">195</strain>
    </source>
</reference>
<evidence type="ECO:0000256" key="3">
    <source>
        <dbReference type="ARBA" id="ARBA00023163"/>
    </source>
</evidence>
<dbReference type="SUPFAM" id="SSF48008">
    <property type="entry name" value="GntR ligand-binding domain-like"/>
    <property type="match status" value="1"/>
</dbReference>
<dbReference type="InterPro" id="IPR036388">
    <property type="entry name" value="WH-like_DNA-bd_sf"/>
</dbReference>
<dbReference type="CDD" id="cd07377">
    <property type="entry name" value="WHTH_GntR"/>
    <property type="match status" value="1"/>
</dbReference>
<dbReference type="SMART" id="SM00895">
    <property type="entry name" value="FCD"/>
    <property type="match status" value="1"/>
</dbReference>
<dbReference type="InterPro" id="IPR000524">
    <property type="entry name" value="Tscrpt_reg_HTH_GntR"/>
</dbReference>
<dbReference type="PANTHER" id="PTHR43537:SF53">
    <property type="entry name" value="HTH-TYPE TRANSCRIPTIONAL REPRESSOR NANR"/>
    <property type="match status" value="1"/>
</dbReference>
<dbReference type="AlphaFoldDB" id="A0A2P9E5G3"/>